<name>A0AAW1VP34_RUBAR</name>
<proteinExistence type="predicted"/>
<dbReference type="EMBL" id="JBEDUW010000007">
    <property type="protein sequence ID" value="KAK9909992.1"/>
    <property type="molecule type" value="Genomic_DNA"/>
</dbReference>
<comment type="caution">
    <text evidence="2">The sequence shown here is derived from an EMBL/GenBank/DDBJ whole genome shotgun (WGS) entry which is preliminary data.</text>
</comment>
<evidence type="ECO:0000256" key="1">
    <source>
        <dbReference type="SAM" id="MobiDB-lite"/>
    </source>
</evidence>
<evidence type="ECO:0000313" key="2">
    <source>
        <dbReference type="EMBL" id="KAK9909992.1"/>
    </source>
</evidence>
<protein>
    <submittedName>
        <fullName evidence="2">Uncharacterized protein</fullName>
    </submittedName>
</protein>
<feature type="compositionally biased region" description="Polar residues" evidence="1">
    <location>
        <begin position="26"/>
        <end position="37"/>
    </location>
</feature>
<dbReference type="Proteomes" id="UP001457282">
    <property type="component" value="Unassembled WGS sequence"/>
</dbReference>
<feature type="compositionally biased region" description="Polar residues" evidence="1">
    <location>
        <begin position="1"/>
        <end position="13"/>
    </location>
</feature>
<feature type="compositionally biased region" description="Basic and acidic residues" evidence="1">
    <location>
        <begin position="14"/>
        <end position="24"/>
    </location>
</feature>
<dbReference type="AlphaFoldDB" id="A0AAW1VP34"/>
<sequence>MGTSVGTEQLEQSFNKDRDTDHHRGSQSNCRTSSPSKNKIDGSAAELIEKFACMPFRNFDPAPEDGGATDPEWMNGTDLLRWISS</sequence>
<accession>A0AAW1VP34</accession>
<keyword evidence="3" id="KW-1185">Reference proteome</keyword>
<organism evidence="2 3">
    <name type="scientific">Rubus argutus</name>
    <name type="common">Southern blackberry</name>
    <dbReference type="NCBI Taxonomy" id="59490"/>
    <lineage>
        <taxon>Eukaryota</taxon>
        <taxon>Viridiplantae</taxon>
        <taxon>Streptophyta</taxon>
        <taxon>Embryophyta</taxon>
        <taxon>Tracheophyta</taxon>
        <taxon>Spermatophyta</taxon>
        <taxon>Magnoliopsida</taxon>
        <taxon>eudicotyledons</taxon>
        <taxon>Gunneridae</taxon>
        <taxon>Pentapetalae</taxon>
        <taxon>rosids</taxon>
        <taxon>fabids</taxon>
        <taxon>Rosales</taxon>
        <taxon>Rosaceae</taxon>
        <taxon>Rosoideae</taxon>
        <taxon>Rosoideae incertae sedis</taxon>
        <taxon>Rubus</taxon>
    </lineage>
</organism>
<evidence type="ECO:0000313" key="3">
    <source>
        <dbReference type="Proteomes" id="UP001457282"/>
    </source>
</evidence>
<feature type="region of interest" description="Disordered" evidence="1">
    <location>
        <begin position="1"/>
        <end position="41"/>
    </location>
</feature>
<reference evidence="2 3" key="1">
    <citation type="journal article" date="2023" name="G3 (Bethesda)">
        <title>A chromosome-length genome assembly and annotation of blackberry (Rubus argutus, cv. 'Hillquist').</title>
        <authorList>
            <person name="Bruna T."/>
            <person name="Aryal R."/>
            <person name="Dudchenko O."/>
            <person name="Sargent D.J."/>
            <person name="Mead D."/>
            <person name="Buti M."/>
            <person name="Cavallini A."/>
            <person name="Hytonen T."/>
            <person name="Andres J."/>
            <person name="Pham M."/>
            <person name="Weisz D."/>
            <person name="Mascagni F."/>
            <person name="Usai G."/>
            <person name="Natali L."/>
            <person name="Bassil N."/>
            <person name="Fernandez G.E."/>
            <person name="Lomsadze A."/>
            <person name="Armour M."/>
            <person name="Olukolu B."/>
            <person name="Poorten T."/>
            <person name="Britton C."/>
            <person name="Davik J."/>
            <person name="Ashrafi H."/>
            <person name="Aiden E.L."/>
            <person name="Borodovsky M."/>
            <person name="Worthington M."/>
        </authorList>
    </citation>
    <scope>NUCLEOTIDE SEQUENCE [LARGE SCALE GENOMIC DNA]</scope>
    <source>
        <strain evidence="2">PI 553951</strain>
    </source>
</reference>
<gene>
    <name evidence="2" type="ORF">M0R45_033969</name>
</gene>